<keyword evidence="4 6" id="KW-0238">DNA-binding</keyword>
<dbReference type="Gene3D" id="1.10.10.10">
    <property type="entry name" value="Winged helix-like DNA-binding domain superfamily/Winged helix DNA-binding domain"/>
    <property type="match status" value="1"/>
</dbReference>
<proteinExistence type="inferred from homology"/>
<evidence type="ECO:0000256" key="2">
    <source>
        <dbReference type="ARBA" id="ARBA00023012"/>
    </source>
</evidence>
<dbReference type="InterPro" id="IPR001867">
    <property type="entry name" value="OmpR/PhoB-type_DNA-bd"/>
</dbReference>
<dbReference type="Pfam" id="PF00486">
    <property type="entry name" value="Trans_reg_C"/>
    <property type="match status" value="1"/>
</dbReference>
<dbReference type="InterPro" id="IPR005158">
    <property type="entry name" value="BTAD"/>
</dbReference>
<feature type="domain" description="OmpR/PhoB-type" evidence="8">
    <location>
        <begin position="11"/>
        <end position="116"/>
    </location>
</feature>
<dbReference type="SUPFAM" id="SSF52540">
    <property type="entry name" value="P-loop containing nucleoside triphosphate hydrolases"/>
    <property type="match status" value="1"/>
</dbReference>
<dbReference type="GO" id="GO:0003677">
    <property type="term" value="F:DNA binding"/>
    <property type="evidence" value="ECO:0007669"/>
    <property type="project" value="UniProtKB-UniRule"/>
</dbReference>
<evidence type="ECO:0000256" key="3">
    <source>
        <dbReference type="ARBA" id="ARBA00023015"/>
    </source>
</evidence>
<evidence type="ECO:0000313" key="10">
    <source>
        <dbReference type="Proteomes" id="UP000325529"/>
    </source>
</evidence>
<dbReference type="KEGG" id="ska:CP970_05110"/>
<dbReference type="SMART" id="SM00382">
    <property type="entry name" value="AAA"/>
    <property type="match status" value="1"/>
</dbReference>
<feature type="DNA-binding region" description="OmpR/PhoB-type" evidence="6">
    <location>
        <begin position="11"/>
        <end position="116"/>
    </location>
</feature>
<dbReference type="OrthoDB" id="4336084at2"/>
<dbReference type="PANTHER" id="PTHR35807">
    <property type="entry name" value="TRANSCRIPTIONAL REGULATOR REDD-RELATED"/>
    <property type="match status" value="1"/>
</dbReference>
<dbReference type="Pfam" id="PF03704">
    <property type="entry name" value="BTAD"/>
    <property type="match status" value="1"/>
</dbReference>
<dbReference type="EMBL" id="CP023699">
    <property type="protein sequence ID" value="QEU90372.1"/>
    <property type="molecule type" value="Genomic_DNA"/>
</dbReference>
<evidence type="ECO:0000313" key="9">
    <source>
        <dbReference type="EMBL" id="QEU90372.1"/>
    </source>
</evidence>
<reference evidence="9 10" key="1">
    <citation type="submission" date="2017-09" db="EMBL/GenBank/DDBJ databases">
        <authorList>
            <person name="Lee N."/>
            <person name="Cho B.-K."/>
        </authorList>
    </citation>
    <scope>NUCLEOTIDE SEQUENCE [LARGE SCALE GENOMIC DNA]</scope>
    <source>
        <strain evidence="9 10">ATCC 12853</strain>
    </source>
</reference>
<dbReference type="InterPro" id="IPR051677">
    <property type="entry name" value="AfsR-DnrI-RedD_regulator"/>
</dbReference>
<evidence type="ECO:0000256" key="6">
    <source>
        <dbReference type="PROSITE-ProRule" id="PRU01091"/>
    </source>
</evidence>
<sequence>MSRLGPAARPREAPTGKDSTVLQFNVLGPLAAVTESDQLALGPFKQQVLLAVLLCRPDSVVPVDRLVDALWSEDPPRSAGKNLQVYVHHLRRALAHEEGGAGAQVLHQRPGYRLAVNPLAIDMVRFEQGIDLARRAAAQSDAPRVDRVIREAMALWRGRPFVGLEGVAPLDAEAARLEERRLSGLEAWFTARLQLGQHHEVLDEVEPLVVEHPFREVFRAQHMRALCGVGRQNDALIAYDETRRQFSQELGLEPGAVLRQLQQEILAGGPAAGPPAPAPSTCEKSARITDATPARDPEPVTGTVQLPPGLTDFTGREQEMAALFPEVAAHGDAAPRWRVTVVTGPPGVGKSSLAVTAAHAAAEDHPGGVFHVDLSDARGLPRPPARALAELLQQLGELPETLPEDLPGLVMRYRARFTPRVPTLLILDNAAHESQVRPLLPSAPPVTTVVTSCSRLAGLDGSDALELRPLDDEAALRLLRRITGSEAIDAEPDAARRIARCCGGLPLALRIAGARIAPRRIWPLAKFADHVESTAGLDWFTVGDVDLRGSLRRGYRVLTDADWRQIQLLDFGADFTFMDAWLRLGGEPMDTAQILNRLCDTHALTDVPLADPDGPGLFRLGAFVHDLAREHAPRRLSVRPAHGGGDCAVSPACAAPRPGR</sequence>
<keyword evidence="5" id="KW-0804">Transcription</keyword>
<evidence type="ECO:0000256" key="4">
    <source>
        <dbReference type="ARBA" id="ARBA00023125"/>
    </source>
</evidence>
<dbReference type="InterPro" id="IPR011990">
    <property type="entry name" value="TPR-like_helical_dom_sf"/>
</dbReference>
<feature type="region of interest" description="Disordered" evidence="7">
    <location>
        <begin position="268"/>
        <end position="302"/>
    </location>
</feature>
<dbReference type="InterPro" id="IPR003593">
    <property type="entry name" value="AAA+_ATPase"/>
</dbReference>
<dbReference type="PRINTS" id="PR00364">
    <property type="entry name" value="DISEASERSIST"/>
</dbReference>
<dbReference type="PROSITE" id="PS51755">
    <property type="entry name" value="OMPR_PHOB"/>
    <property type="match status" value="1"/>
</dbReference>
<dbReference type="PANTHER" id="PTHR35807:SF1">
    <property type="entry name" value="TRANSCRIPTIONAL REGULATOR REDD"/>
    <property type="match status" value="1"/>
</dbReference>
<dbReference type="Gene3D" id="1.25.40.10">
    <property type="entry name" value="Tetratricopeptide repeat domain"/>
    <property type="match status" value="1"/>
</dbReference>
<dbReference type="SUPFAM" id="SSF48452">
    <property type="entry name" value="TPR-like"/>
    <property type="match status" value="1"/>
</dbReference>
<keyword evidence="10" id="KW-1185">Reference proteome</keyword>
<dbReference type="Pfam" id="PF13191">
    <property type="entry name" value="AAA_16"/>
    <property type="match status" value="1"/>
</dbReference>
<dbReference type="Gene3D" id="3.40.50.300">
    <property type="entry name" value="P-loop containing nucleotide triphosphate hydrolases"/>
    <property type="match status" value="1"/>
</dbReference>
<dbReference type="SMART" id="SM00862">
    <property type="entry name" value="Trans_reg_C"/>
    <property type="match status" value="1"/>
</dbReference>
<dbReference type="SUPFAM" id="SSF46894">
    <property type="entry name" value="C-terminal effector domain of the bipartite response regulators"/>
    <property type="match status" value="1"/>
</dbReference>
<evidence type="ECO:0000256" key="5">
    <source>
        <dbReference type="ARBA" id="ARBA00023163"/>
    </source>
</evidence>
<dbReference type="InterPro" id="IPR016032">
    <property type="entry name" value="Sig_transdc_resp-reg_C-effctor"/>
</dbReference>
<dbReference type="InterPro" id="IPR027417">
    <property type="entry name" value="P-loop_NTPase"/>
</dbReference>
<dbReference type="InterPro" id="IPR036388">
    <property type="entry name" value="WH-like_DNA-bd_sf"/>
</dbReference>
<dbReference type="CDD" id="cd15831">
    <property type="entry name" value="BTAD"/>
    <property type="match status" value="1"/>
</dbReference>
<accession>A0A5J6G6Q0</accession>
<comment type="similarity">
    <text evidence="1">Belongs to the AfsR/DnrI/RedD regulatory family.</text>
</comment>
<name>A0A5J6G6Q0_STRKN</name>
<evidence type="ECO:0000256" key="1">
    <source>
        <dbReference type="ARBA" id="ARBA00005820"/>
    </source>
</evidence>
<evidence type="ECO:0000259" key="8">
    <source>
        <dbReference type="PROSITE" id="PS51755"/>
    </source>
</evidence>
<dbReference type="GO" id="GO:0006355">
    <property type="term" value="P:regulation of DNA-templated transcription"/>
    <property type="evidence" value="ECO:0007669"/>
    <property type="project" value="InterPro"/>
</dbReference>
<keyword evidence="2" id="KW-0902">Two-component regulatory system</keyword>
<evidence type="ECO:0000256" key="7">
    <source>
        <dbReference type="SAM" id="MobiDB-lite"/>
    </source>
</evidence>
<organism evidence="9 10">
    <name type="scientific">Streptomyces kanamyceticus</name>
    <dbReference type="NCBI Taxonomy" id="1967"/>
    <lineage>
        <taxon>Bacteria</taxon>
        <taxon>Bacillati</taxon>
        <taxon>Actinomycetota</taxon>
        <taxon>Actinomycetes</taxon>
        <taxon>Kitasatosporales</taxon>
        <taxon>Streptomycetaceae</taxon>
        <taxon>Streptomyces</taxon>
    </lineage>
</organism>
<protein>
    <submittedName>
        <fullName evidence="9">AfsR/SARP family transcriptional regulator</fullName>
    </submittedName>
</protein>
<dbReference type="InterPro" id="IPR041664">
    <property type="entry name" value="AAA_16"/>
</dbReference>
<dbReference type="AlphaFoldDB" id="A0A5J6G6Q0"/>
<gene>
    <name evidence="9" type="ORF">CP970_05110</name>
</gene>
<feature type="region of interest" description="Disordered" evidence="7">
    <location>
        <begin position="640"/>
        <end position="660"/>
    </location>
</feature>
<dbReference type="GO" id="GO:0000160">
    <property type="term" value="P:phosphorelay signal transduction system"/>
    <property type="evidence" value="ECO:0007669"/>
    <property type="project" value="UniProtKB-KW"/>
</dbReference>
<dbReference type="Proteomes" id="UP000325529">
    <property type="component" value="Chromosome"/>
</dbReference>
<keyword evidence="3" id="KW-0805">Transcription regulation</keyword>
<dbReference type="SMART" id="SM01043">
    <property type="entry name" value="BTAD"/>
    <property type="match status" value="1"/>
</dbReference>